<protein>
    <submittedName>
        <fullName evidence="1">Uncharacterized protein</fullName>
    </submittedName>
</protein>
<keyword evidence="2" id="KW-1185">Reference proteome</keyword>
<evidence type="ECO:0000313" key="1">
    <source>
        <dbReference type="EMBL" id="GKX56996.1"/>
    </source>
</evidence>
<reference evidence="1" key="1">
    <citation type="submission" date="2022-06" db="EMBL/GenBank/DDBJ databases">
        <title>Draft genome sequences of Leminorella grimontii str. JCM5902.</title>
        <authorList>
            <person name="Wakabayashi Y."/>
            <person name="Kojima K."/>
        </authorList>
    </citation>
    <scope>NUCLEOTIDE SEQUENCE</scope>
    <source>
        <strain evidence="1">JCM 5902</strain>
    </source>
</reference>
<sequence length="72" mass="7926">MVMQAVTDDKIPNVFVIGNIFKVSWEKSLLINIGKSLCSMYSQSSIKIAPINGIMSANSSVLHKTRRTVSIN</sequence>
<comment type="caution">
    <text evidence="1">The sequence shown here is derived from an EMBL/GenBank/DDBJ whole genome shotgun (WGS) entry which is preliminary data.</text>
</comment>
<accession>A0AAV5N4F6</accession>
<evidence type="ECO:0000313" key="2">
    <source>
        <dbReference type="Proteomes" id="UP001058124"/>
    </source>
</evidence>
<gene>
    <name evidence="1" type="ORF">SOASR030_31080</name>
</gene>
<dbReference type="AlphaFoldDB" id="A0AAV5N4F6"/>
<organism evidence="1 2">
    <name type="scientific">Leminorella grimontii</name>
    <dbReference type="NCBI Taxonomy" id="82981"/>
    <lineage>
        <taxon>Bacteria</taxon>
        <taxon>Pseudomonadati</taxon>
        <taxon>Pseudomonadota</taxon>
        <taxon>Gammaproteobacteria</taxon>
        <taxon>Enterobacterales</taxon>
        <taxon>Budviciaceae</taxon>
        <taxon>Leminorella</taxon>
    </lineage>
</organism>
<dbReference type="Proteomes" id="UP001058124">
    <property type="component" value="Unassembled WGS sequence"/>
</dbReference>
<proteinExistence type="predicted"/>
<dbReference type="EMBL" id="BRLH01000010">
    <property type="protein sequence ID" value="GKX56996.1"/>
    <property type="molecule type" value="Genomic_DNA"/>
</dbReference>
<name>A0AAV5N4F6_9GAMM</name>